<keyword evidence="2" id="KW-0472">Membrane</keyword>
<feature type="region of interest" description="Disordered" evidence="1">
    <location>
        <begin position="118"/>
        <end position="161"/>
    </location>
</feature>
<accession>A0A1G4BAB5</accession>
<comment type="caution">
    <text evidence="3">The sequence shown here is derived from an EMBL/GenBank/DDBJ whole genome shotgun (WGS) entry which is preliminary data.</text>
</comment>
<dbReference type="GeneID" id="34559490"/>
<dbReference type="PANTHER" id="PTHR35872">
    <property type="entry name" value="INTEGRAL MEMBRANE PROTEIN (AFU_ORTHOLOGUE AFUA_5G07110)"/>
    <property type="match status" value="1"/>
</dbReference>
<dbReference type="RefSeq" id="XP_022475493.1">
    <property type="nucleotide sequence ID" value="XM_022617980.1"/>
</dbReference>
<protein>
    <recommendedName>
        <fullName evidence="5">Alpha-L-rhamnosidase C</fullName>
    </recommendedName>
</protein>
<organism evidence="3 4">
    <name type="scientific">Colletotrichum orchidophilum</name>
    <dbReference type="NCBI Taxonomy" id="1209926"/>
    <lineage>
        <taxon>Eukaryota</taxon>
        <taxon>Fungi</taxon>
        <taxon>Dikarya</taxon>
        <taxon>Ascomycota</taxon>
        <taxon>Pezizomycotina</taxon>
        <taxon>Sordariomycetes</taxon>
        <taxon>Hypocreomycetidae</taxon>
        <taxon>Glomerellales</taxon>
        <taxon>Glomerellaceae</taxon>
        <taxon>Colletotrichum</taxon>
    </lineage>
</organism>
<dbReference type="AlphaFoldDB" id="A0A1G4BAB5"/>
<evidence type="ECO:0000256" key="1">
    <source>
        <dbReference type="SAM" id="MobiDB-lite"/>
    </source>
</evidence>
<evidence type="ECO:0000313" key="4">
    <source>
        <dbReference type="Proteomes" id="UP000176998"/>
    </source>
</evidence>
<evidence type="ECO:0008006" key="5">
    <source>
        <dbReference type="Google" id="ProtNLM"/>
    </source>
</evidence>
<keyword evidence="4" id="KW-1185">Reference proteome</keyword>
<dbReference type="STRING" id="1209926.A0A1G4BAB5"/>
<proteinExistence type="predicted"/>
<dbReference type="Pfam" id="PF11204">
    <property type="entry name" value="DUF2985"/>
    <property type="match status" value="1"/>
</dbReference>
<feature type="compositionally biased region" description="Basic and acidic residues" evidence="1">
    <location>
        <begin position="128"/>
        <end position="138"/>
    </location>
</feature>
<gene>
    <name evidence="3" type="ORF">CORC01_06339</name>
</gene>
<keyword evidence="2" id="KW-0812">Transmembrane</keyword>
<keyword evidence="2" id="KW-1133">Transmembrane helix</keyword>
<sequence length="390" mass="43097">MAEPSAADNGGIVGRVRGASISFMNANPQLGMWQAAGTAIAQAPTLTELRDPDSGGDNIAFTAQGHSARYAFQEPHGDLALIRSNTGRRASTFSINGQSGSGGRNAFNDKAENIREADEPAVLAETSDEARPATHEEGTNEENPPPSEARPSPFQRRQSLYQKHAAEEKAPWKTTIANGLKAFWKFFLTPSGFVITIYCLNIVAWGAMLFFLLLKAAPAMNHPSADDDNSPRKKWLEISSQILNALFCVTGFGLAPWRFRDLYWYIRAVNFKNQAAMLKLAAQNKSWFRPPAWAVQGEKAPETFTGQVAPPTPLWKLGFTIWMMVWNTFLQAVLCYFMWGYNRLDRPSWATGTFIGLGCGVAMLAGLMSWWEGRKVKTIEGPEVKVVEEV</sequence>
<evidence type="ECO:0000313" key="3">
    <source>
        <dbReference type="EMBL" id="OHE98343.1"/>
    </source>
</evidence>
<dbReference type="Proteomes" id="UP000176998">
    <property type="component" value="Unassembled WGS sequence"/>
</dbReference>
<name>A0A1G4BAB5_9PEZI</name>
<feature type="transmembrane region" description="Helical" evidence="2">
    <location>
        <begin position="319"/>
        <end position="339"/>
    </location>
</feature>
<dbReference type="EMBL" id="MJBS01000047">
    <property type="protein sequence ID" value="OHE98343.1"/>
    <property type="molecule type" value="Genomic_DNA"/>
</dbReference>
<evidence type="ECO:0000256" key="2">
    <source>
        <dbReference type="SAM" id="Phobius"/>
    </source>
</evidence>
<reference evidence="3 4" key="1">
    <citation type="submission" date="2016-09" db="EMBL/GenBank/DDBJ databases">
        <authorList>
            <person name="Capua I."/>
            <person name="De Benedictis P."/>
            <person name="Joannis T."/>
            <person name="Lombin L.H."/>
            <person name="Cattoli G."/>
        </authorList>
    </citation>
    <scope>NUCLEOTIDE SEQUENCE [LARGE SCALE GENOMIC DNA]</scope>
    <source>
        <strain evidence="3 4">IMI 309357</strain>
    </source>
</reference>
<feature type="transmembrane region" description="Helical" evidence="2">
    <location>
        <begin position="351"/>
        <end position="371"/>
    </location>
</feature>
<dbReference type="OrthoDB" id="6407410at2759"/>
<dbReference type="InterPro" id="IPR021369">
    <property type="entry name" value="DUF2985"/>
</dbReference>
<dbReference type="PANTHER" id="PTHR35872:SF1">
    <property type="entry name" value="ALPHA-L-RHAMNOSIDASE C"/>
    <property type="match status" value="1"/>
</dbReference>
<feature type="transmembrane region" description="Helical" evidence="2">
    <location>
        <begin position="235"/>
        <end position="255"/>
    </location>
</feature>
<feature type="transmembrane region" description="Helical" evidence="2">
    <location>
        <begin position="193"/>
        <end position="214"/>
    </location>
</feature>